<evidence type="ECO:0000313" key="2">
    <source>
        <dbReference type="EMBL" id="RNL44121.1"/>
    </source>
</evidence>
<keyword evidence="1" id="KW-1133">Transmembrane helix</keyword>
<dbReference type="EMBL" id="QICD01000010">
    <property type="protein sequence ID" value="RNL44121.1"/>
    <property type="molecule type" value="Genomic_DNA"/>
</dbReference>
<keyword evidence="1" id="KW-0472">Membrane</keyword>
<evidence type="ECO:0000313" key="3">
    <source>
        <dbReference type="Proteomes" id="UP000278632"/>
    </source>
</evidence>
<evidence type="ECO:0000256" key="1">
    <source>
        <dbReference type="SAM" id="Phobius"/>
    </source>
</evidence>
<sequence length="68" mass="7489">MVAFILCIVSTVSVCWLIIPLAWMIPMSVRCWNIYKGTKPNTTAFGICTLIFVTLIGGILLLVSKKDA</sequence>
<name>A0A3N0BAZ3_9ACTN</name>
<protein>
    <submittedName>
        <fullName evidence="2">Uncharacterized protein</fullName>
    </submittedName>
</protein>
<proteinExistence type="predicted"/>
<keyword evidence="1" id="KW-0812">Transmembrane</keyword>
<reference evidence="3" key="1">
    <citation type="submission" date="2018-05" db="EMBL/GenBank/DDBJ databases">
        <title>Genome Sequencing of selected type strains of the family Eggerthellaceae.</title>
        <authorList>
            <person name="Danylec N."/>
            <person name="Stoll D.A."/>
            <person name="Doetsch A."/>
            <person name="Huch M."/>
        </authorList>
    </citation>
    <scope>NUCLEOTIDE SEQUENCE [LARGE SCALE GENOMIC DNA]</scope>
    <source>
        <strain evidence="3">DSM 16106</strain>
    </source>
</reference>
<keyword evidence="3" id="KW-1185">Reference proteome</keyword>
<feature type="transmembrane region" description="Helical" evidence="1">
    <location>
        <begin position="5"/>
        <end position="24"/>
    </location>
</feature>
<dbReference type="OrthoDB" id="3239796at2"/>
<accession>A0A3N0BAZ3</accession>
<dbReference type="Proteomes" id="UP000278632">
    <property type="component" value="Unassembled WGS sequence"/>
</dbReference>
<feature type="transmembrane region" description="Helical" evidence="1">
    <location>
        <begin position="44"/>
        <end position="63"/>
    </location>
</feature>
<comment type="caution">
    <text evidence="2">The sequence shown here is derived from an EMBL/GenBank/DDBJ whole genome shotgun (WGS) entry which is preliminary data.</text>
</comment>
<organism evidence="2 3">
    <name type="scientific">Paraeggerthella hongkongensis</name>
    <dbReference type="NCBI Taxonomy" id="230658"/>
    <lineage>
        <taxon>Bacteria</taxon>
        <taxon>Bacillati</taxon>
        <taxon>Actinomycetota</taxon>
        <taxon>Coriobacteriia</taxon>
        <taxon>Eggerthellales</taxon>
        <taxon>Eggerthellaceae</taxon>
        <taxon>Paraeggerthella</taxon>
    </lineage>
</organism>
<dbReference type="AlphaFoldDB" id="A0A3N0BAZ3"/>
<gene>
    <name evidence="2" type="ORF">DMP08_06710</name>
</gene>